<organism evidence="2 3">
    <name type="scientific">Euplotes crassus</name>
    <dbReference type="NCBI Taxonomy" id="5936"/>
    <lineage>
        <taxon>Eukaryota</taxon>
        <taxon>Sar</taxon>
        <taxon>Alveolata</taxon>
        <taxon>Ciliophora</taxon>
        <taxon>Intramacronucleata</taxon>
        <taxon>Spirotrichea</taxon>
        <taxon>Hypotrichia</taxon>
        <taxon>Euplotida</taxon>
        <taxon>Euplotidae</taxon>
        <taxon>Moneuplotes</taxon>
    </lineage>
</organism>
<evidence type="ECO:0000313" key="2">
    <source>
        <dbReference type="EMBL" id="CAI2380956.1"/>
    </source>
</evidence>
<name>A0AAD1XYG7_EUPCR</name>
<feature type="region of interest" description="Disordered" evidence="1">
    <location>
        <begin position="1"/>
        <end position="25"/>
    </location>
</feature>
<dbReference type="Proteomes" id="UP001295684">
    <property type="component" value="Unassembled WGS sequence"/>
</dbReference>
<dbReference type="EMBL" id="CAMPGE010022971">
    <property type="protein sequence ID" value="CAI2380956.1"/>
    <property type="molecule type" value="Genomic_DNA"/>
</dbReference>
<sequence>MSKINFLQIEDTGNASPKRNSKRSRSVFRNGLLQNKCILEEPKIRKNSDLNEPKITGPKMIKETRTPTKSTHSSKRIHYSFMSNDKHQSDAFSKLHNSAVKKKSSAFLSVYKYINKPTKMTRKSSKKLKMKVNKKKEANDHFKRYKLIKLKHNVEYVGRLNHGLSNQELLSSIFELENCKISPSSSVVKLSLKYEPPTARDYLLKMLYDKVRNKEKFLHYTKLPTKKNEIQEKKDNEKENYLKDSSLFTESVLSDDENKKNSQKVKKLLKQLEKKYKDPKMFDLAEKKGKTIAKKFILKLKKKKEINSMNKMLKHQRTQVNRNSNNTNLLATPGLEDLTTKGAIRKKIKMLKKRVTSTNDEPLCKSGTFNFTQVSNQDPSNADDKALNKSLLSIRSDIKSTTTAAKKSEGKQRINKLKVFADPIQRLKNQINSKTLDLKSQSLAIEREIVNLKEFKQVFDQYKAAIQKLSAKYSNSGNSRRAQSETPSKSIDFSQLCHKVPKYYVKIFDGTKKNQTLLDDRKKIEKNLLIKKYEMLLQHREVIMEYLNKVILMHEDLKKKQRKRLAKILYGKGLEKDLHISKGIVKQMTDDLNSINKLLQDTIPKIMEVANPSKNNCLSHSMSLEKADNTFLKKIEALEERFGSDSSHKKKKIDESFKSVINNDAIMPLVTQSLKVLGKKVYKSSLAFQKRSIMKPKFVYEKPKLPLYLQPGIVFSNYELCKDEHEAHYDSEIVNIPSFDKLN</sequence>
<comment type="caution">
    <text evidence="2">The sequence shown here is derived from an EMBL/GenBank/DDBJ whole genome shotgun (WGS) entry which is preliminary data.</text>
</comment>
<proteinExistence type="predicted"/>
<protein>
    <submittedName>
        <fullName evidence="2">Uncharacterized protein</fullName>
    </submittedName>
</protein>
<keyword evidence="3" id="KW-1185">Reference proteome</keyword>
<evidence type="ECO:0000256" key="1">
    <source>
        <dbReference type="SAM" id="MobiDB-lite"/>
    </source>
</evidence>
<dbReference type="AlphaFoldDB" id="A0AAD1XYG7"/>
<accession>A0AAD1XYG7</accession>
<reference evidence="2" key="1">
    <citation type="submission" date="2023-07" db="EMBL/GenBank/DDBJ databases">
        <authorList>
            <consortium name="AG Swart"/>
            <person name="Singh M."/>
            <person name="Singh A."/>
            <person name="Seah K."/>
            <person name="Emmerich C."/>
        </authorList>
    </citation>
    <scope>NUCLEOTIDE SEQUENCE</scope>
    <source>
        <strain evidence="2">DP1</strain>
    </source>
</reference>
<evidence type="ECO:0000313" key="3">
    <source>
        <dbReference type="Proteomes" id="UP001295684"/>
    </source>
</evidence>
<gene>
    <name evidence="2" type="ORF">ECRASSUSDP1_LOCUS22399</name>
</gene>